<accession>A0ACB7X038</accession>
<sequence length="1268" mass="144347">MFTPQRNSVKGKAVAFADVPILPPLGLLSESGMKAAEEDRVVGMEDWRRFMEAGFLDEAEMERRDLAAISEKVSRLERELYDYQHNMGLLLIEKEEWAAKYEEVREALAVAQEVIKREQTAHLIAISEVDKRQENMRKALGVEKQCVADLEKALRELHAEHAKVKLAAEAKIVEANALVAGIGDKSSEVEGKLHAVDAKLAEASRKNSELERKLQELEARESVLRMERLSFNAEREAHDATFHKEKKDLLEWEKKLQDAEERLCEGRRTINQREEKANERDRTLEQKENTLEVAQKKIELASKTLKEKEEDMENRFFDLVAKEEKAESLRSCLESKERELLALTEKLSARERVEIQKVLDEHRALLDTKAKEFDLELEERRKSLDDEIKGKAEAMQRKEAEINHMEEKLLKREQALEKKSERLKEKEKDLEAKLKASKEKEKSIKMEEKRLEVEMKQMVSDKESLHVVQDDLDKLRAEISHRELQIHEEKEKLVITEEEKAEHLRLQLELKEEIEKYRLQKELLLKEFEDLKLDRKKFEEEWEELDEKRVSIAEALRVIDEKREELEKSHHSEEERLQKERVATQDYLRGELENVRLERESFTALMKHERSVLSEKAQNEHSQLLLEFESKTRDLETEFQDKQEEIEKHLRERERAFDEERRKELTNISYLKGVVQGEIEEMRSGRRNMEKEKQEVALNKKQLETNQFEMRRDIDELGVLSKKIKNQREQFINERGRFLAFVERLKSCNSCGNITREFVYSDLQFPDVEEIEALPFPKLAEEALMSSQGAVEGNSVRRSPVSWLRKCTSKIFKLSPSDAQNLESPLSETEVNRTEVIEVGAESRKSIDEERPEPSVGITEGLLEESQQSEMSNRRKTGRKPKGGIHRTRSVKAAVEDAKAILGENLEVLNLQESQPSDSAAGANARKRHRAQNSGITGSEQDVDDSEGCSESVTAGGPRKKRHAFAPAMHTPGEKRYNLRRRKTAAVDTSPKVSADTKTNNEKRSYDEAGCNTDAAVSKTEVASAPSLVHCTTYESVDNQTETAGDVDDKSEAANLVETHGLGEGNGTSEHDTFLDSNRGDHDDDDDNDDDAGDGDGDGDDDGDHIDDDDDSDDELEHPAVDTSPKVSADTKTNNEKRSYDEAGCNTDAAVSKTEVASAPSLVHCTTYESVDNQTETAGDVDDKSEAANLVETHGLGEGNGTSEHDTFLDSNRGDHDDDDDNDDDAGDGDGDGDDDGDHIDDDDDSDDELEHPGEMSIGKKLFKFFST</sequence>
<proteinExistence type="predicted"/>
<comment type="caution">
    <text evidence="1">The sequence shown here is derived from an EMBL/GenBank/DDBJ whole genome shotgun (WGS) entry which is preliminary data.</text>
</comment>
<dbReference type="EMBL" id="CM037152">
    <property type="protein sequence ID" value="KAH7834102.1"/>
    <property type="molecule type" value="Genomic_DNA"/>
</dbReference>
<reference evidence="1 2" key="1">
    <citation type="journal article" date="2021" name="Hortic Res">
        <title>High-quality reference genome and annotation aids understanding of berry development for evergreen blueberry (Vaccinium darrowii).</title>
        <authorList>
            <person name="Yu J."/>
            <person name="Hulse-Kemp A.M."/>
            <person name="Babiker E."/>
            <person name="Staton M."/>
        </authorList>
    </citation>
    <scope>NUCLEOTIDE SEQUENCE [LARGE SCALE GENOMIC DNA]</scope>
    <source>
        <strain evidence="2">cv. NJ 8807/NJ 8810</strain>
        <tissue evidence="1">Young leaf</tissue>
    </source>
</reference>
<protein>
    <submittedName>
        <fullName evidence="1">Uncharacterized protein</fullName>
    </submittedName>
</protein>
<evidence type="ECO:0000313" key="2">
    <source>
        <dbReference type="Proteomes" id="UP000828048"/>
    </source>
</evidence>
<evidence type="ECO:0000313" key="1">
    <source>
        <dbReference type="EMBL" id="KAH7834102.1"/>
    </source>
</evidence>
<keyword evidence="2" id="KW-1185">Reference proteome</keyword>
<name>A0ACB7X038_9ERIC</name>
<gene>
    <name evidence="1" type="ORF">Vadar_012755</name>
</gene>
<organism evidence="1 2">
    <name type="scientific">Vaccinium darrowii</name>
    <dbReference type="NCBI Taxonomy" id="229202"/>
    <lineage>
        <taxon>Eukaryota</taxon>
        <taxon>Viridiplantae</taxon>
        <taxon>Streptophyta</taxon>
        <taxon>Embryophyta</taxon>
        <taxon>Tracheophyta</taxon>
        <taxon>Spermatophyta</taxon>
        <taxon>Magnoliopsida</taxon>
        <taxon>eudicotyledons</taxon>
        <taxon>Gunneridae</taxon>
        <taxon>Pentapetalae</taxon>
        <taxon>asterids</taxon>
        <taxon>Ericales</taxon>
        <taxon>Ericaceae</taxon>
        <taxon>Vaccinioideae</taxon>
        <taxon>Vaccinieae</taxon>
        <taxon>Vaccinium</taxon>
    </lineage>
</organism>
<dbReference type="Proteomes" id="UP000828048">
    <property type="component" value="Chromosome 2"/>
</dbReference>